<comment type="caution">
    <text evidence="1">The sequence shown here is derived from an EMBL/GenBank/DDBJ whole genome shotgun (WGS) entry which is preliminary data.</text>
</comment>
<sequence length="85" mass="9408">MNLSGCITQPSKIPNVPYQENLKRKCPTENLPRIKGNTGADIAAPAIEYQDLYSVCAARHNALIDEINKRESLLNGTENCTGCMW</sequence>
<name>A0ABD7GZR6_9ENTR</name>
<dbReference type="AlphaFoldDB" id="A0ABD7GZR6"/>
<gene>
    <name evidence="1" type="ORF">DXF87_07405</name>
</gene>
<evidence type="ECO:0008006" key="3">
    <source>
        <dbReference type="Google" id="ProtNLM"/>
    </source>
</evidence>
<proteinExistence type="predicted"/>
<protein>
    <recommendedName>
        <fullName evidence="3">Lipoprotein</fullName>
    </recommendedName>
</protein>
<organism evidence="1 2">
    <name type="scientific">Enterobacter roggenkampii</name>
    <dbReference type="NCBI Taxonomy" id="1812935"/>
    <lineage>
        <taxon>Bacteria</taxon>
        <taxon>Pseudomonadati</taxon>
        <taxon>Pseudomonadota</taxon>
        <taxon>Gammaproteobacteria</taxon>
        <taxon>Enterobacterales</taxon>
        <taxon>Enterobacteriaceae</taxon>
        <taxon>Enterobacter</taxon>
        <taxon>Enterobacter cloacae complex</taxon>
    </lineage>
</organism>
<reference evidence="1 2" key="1">
    <citation type="submission" date="2018-07" db="EMBL/GenBank/DDBJ databases">
        <title>The use of a cohorting ward and systematic surveillance cultures for the control of a Klebsiella pneumoniae carbapenemase (KPC)-producing Enterobacteriaceae outbreak.</title>
        <authorList>
            <person name="Doi Y."/>
        </authorList>
    </citation>
    <scope>NUCLEOTIDE SEQUENCE [LARGE SCALE GENOMIC DNA]</scope>
    <source>
        <strain evidence="1 2">1-RC-17-04017</strain>
    </source>
</reference>
<evidence type="ECO:0000313" key="1">
    <source>
        <dbReference type="EMBL" id="RDT60664.1"/>
    </source>
</evidence>
<accession>A0ABD7GZR6</accession>
<dbReference type="EMBL" id="QRBW01000010">
    <property type="protein sequence ID" value="RDT60664.1"/>
    <property type="molecule type" value="Genomic_DNA"/>
</dbReference>
<evidence type="ECO:0000313" key="2">
    <source>
        <dbReference type="Proteomes" id="UP000255291"/>
    </source>
</evidence>
<dbReference type="Proteomes" id="UP000255291">
    <property type="component" value="Unassembled WGS sequence"/>
</dbReference>